<dbReference type="FunFam" id="1.20.1420.30:FF:000009">
    <property type="entry name" value="sodium/potassium/calcium exchanger 5 isoform X2"/>
    <property type="match status" value="1"/>
</dbReference>
<dbReference type="GO" id="GO:0005886">
    <property type="term" value="C:plasma membrane"/>
    <property type="evidence" value="ECO:0007669"/>
    <property type="project" value="TreeGrafter"/>
</dbReference>
<evidence type="ECO:0000256" key="18">
    <source>
        <dbReference type="SAM" id="SignalP"/>
    </source>
</evidence>
<comment type="similarity">
    <text evidence="2">Belongs to the Ca(2+):cation antiporter (CaCA) (TC 2.A.19) family. SLC24A subfamily.</text>
</comment>
<keyword evidence="14" id="KW-0406">Ion transport</keyword>
<keyword evidence="13" id="KW-0915">Sodium</keyword>
<feature type="transmembrane region" description="Helical" evidence="17">
    <location>
        <begin position="67"/>
        <end position="85"/>
    </location>
</feature>
<evidence type="ECO:0000256" key="17">
    <source>
        <dbReference type="SAM" id="Phobius"/>
    </source>
</evidence>
<feature type="domain" description="Sodium/calcium exchanger membrane region" evidence="19">
    <location>
        <begin position="71"/>
        <end position="214"/>
    </location>
</feature>
<evidence type="ECO:0000256" key="4">
    <source>
        <dbReference type="ARBA" id="ARBA00022449"/>
    </source>
</evidence>
<dbReference type="Proteomes" id="UP000276133">
    <property type="component" value="Unassembled WGS sequence"/>
</dbReference>
<feature type="transmembrane region" description="Helical" evidence="17">
    <location>
        <begin position="171"/>
        <end position="189"/>
    </location>
</feature>
<evidence type="ECO:0000256" key="6">
    <source>
        <dbReference type="ARBA" id="ARBA00022568"/>
    </source>
</evidence>
<feature type="non-terminal residue" evidence="20">
    <location>
        <position position="430"/>
    </location>
</feature>
<feature type="transmembrane region" description="Helical" evidence="17">
    <location>
        <begin position="397"/>
        <end position="415"/>
    </location>
</feature>
<keyword evidence="21" id="KW-1185">Reference proteome</keyword>
<dbReference type="OrthoDB" id="2127281at2759"/>
<dbReference type="GO" id="GO:0015293">
    <property type="term" value="F:symporter activity"/>
    <property type="evidence" value="ECO:0007669"/>
    <property type="project" value="UniProtKB-KW"/>
</dbReference>
<dbReference type="InterPro" id="IPR004837">
    <property type="entry name" value="NaCa_Exmemb"/>
</dbReference>
<dbReference type="GO" id="GO:0005262">
    <property type="term" value="F:calcium channel activity"/>
    <property type="evidence" value="ECO:0007669"/>
    <property type="project" value="TreeGrafter"/>
</dbReference>
<evidence type="ECO:0000256" key="14">
    <source>
        <dbReference type="ARBA" id="ARBA00023065"/>
    </source>
</evidence>
<keyword evidence="12 17" id="KW-1133">Transmembrane helix</keyword>
<keyword evidence="9" id="KW-0106">Calcium</keyword>
<evidence type="ECO:0000256" key="11">
    <source>
        <dbReference type="ARBA" id="ARBA00022958"/>
    </source>
</evidence>
<proteinExistence type="inferred from homology"/>
<evidence type="ECO:0000256" key="15">
    <source>
        <dbReference type="ARBA" id="ARBA00023136"/>
    </source>
</evidence>
<protein>
    <submittedName>
        <fullName evidence="20">Sodium/potassium/calcium exchanger CG1090-like protein</fullName>
    </submittedName>
</protein>
<keyword evidence="4" id="KW-0050">Antiport</keyword>
<keyword evidence="3" id="KW-0813">Transport</keyword>
<keyword evidence="7 17" id="KW-0812">Transmembrane</keyword>
<keyword evidence="11" id="KW-0630">Potassium</keyword>
<evidence type="ECO:0000256" key="7">
    <source>
        <dbReference type="ARBA" id="ARBA00022692"/>
    </source>
</evidence>
<evidence type="ECO:0000313" key="20">
    <source>
        <dbReference type="EMBL" id="RNA05509.1"/>
    </source>
</evidence>
<feature type="transmembrane region" description="Helical" evidence="17">
    <location>
        <begin position="136"/>
        <end position="159"/>
    </location>
</feature>
<dbReference type="STRING" id="10195.A0A3M7Q2V9"/>
<keyword evidence="16" id="KW-0739">Sodium transport</keyword>
<evidence type="ECO:0000256" key="5">
    <source>
        <dbReference type="ARBA" id="ARBA00022538"/>
    </source>
</evidence>
<feature type="domain" description="Sodium/calcium exchanger membrane region" evidence="19">
    <location>
        <begin position="329"/>
        <end position="421"/>
    </location>
</feature>
<keyword evidence="5" id="KW-0633">Potassium transport</keyword>
<dbReference type="Gene3D" id="1.20.1420.30">
    <property type="entry name" value="NCX, central ion-binding region"/>
    <property type="match status" value="2"/>
</dbReference>
<keyword evidence="10" id="KW-0769">Symport</keyword>
<reference evidence="20 21" key="1">
    <citation type="journal article" date="2018" name="Sci. Rep.">
        <title>Genomic signatures of local adaptation to the degree of environmental predictability in rotifers.</title>
        <authorList>
            <person name="Franch-Gras L."/>
            <person name="Hahn C."/>
            <person name="Garcia-Roger E.M."/>
            <person name="Carmona M.J."/>
            <person name="Serra M."/>
            <person name="Gomez A."/>
        </authorList>
    </citation>
    <scope>NUCLEOTIDE SEQUENCE [LARGE SCALE GENOMIC DNA]</scope>
    <source>
        <strain evidence="20">HYR1</strain>
    </source>
</reference>
<feature type="signal peptide" evidence="18">
    <location>
        <begin position="1"/>
        <end position="25"/>
    </location>
</feature>
<evidence type="ECO:0000256" key="9">
    <source>
        <dbReference type="ARBA" id="ARBA00022837"/>
    </source>
</evidence>
<name>A0A3M7Q2V9_BRAPC</name>
<keyword evidence="8 18" id="KW-0732">Signal</keyword>
<feature type="transmembrane region" description="Helical" evidence="17">
    <location>
        <begin position="195"/>
        <end position="215"/>
    </location>
</feature>
<evidence type="ECO:0000259" key="19">
    <source>
        <dbReference type="Pfam" id="PF01699"/>
    </source>
</evidence>
<feature type="chain" id="PRO_5018191851" evidence="18">
    <location>
        <begin position="26"/>
        <end position="430"/>
    </location>
</feature>
<dbReference type="NCBIfam" id="TIGR00367">
    <property type="entry name" value="calcium/sodium antiporter"/>
    <property type="match status" value="1"/>
</dbReference>
<evidence type="ECO:0000313" key="21">
    <source>
        <dbReference type="Proteomes" id="UP000276133"/>
    </source>
</evidence>
<evidence type="ECO:0000256" key="8">
    <source>
        <dbReference type="ARBA" id="ARBA00022729"/>
    </source>
</evidence>
<accession>A0A3M7Q2V9</accession>
<dbReference type="AlphaFoldDB" id="A0A3M7Q2V9"/>
<evidence type="ECO:0000256" key="3">
    <source>
        <dbReference type="ARBA" id="ARBA00022448"/>
    </source>
</evidence>
<sequence length="430" mass="48376">MSKIVQVLKNIWILLAIICIEPLFTKLSQPPATTTHVQSSRFNCVEPDIEQFPKTFFNQNDRLNGAVIFYLLIGMYMFVALAIVCDEYFVPSLESICKVFGIKEDIAGATFMAAGSSAPELAATVISLFFAKDADIGIGTVVGSAVFNIMFVISIVSLLSGMIIGLSCYPIIRDSCFYLLSILAMILIIMDERVYWYEGFALLLMYLFYIMALIFDSDIKLWIYSKAGISDQLEQNGYTTMKNSLTTEINRLPTSSTMLENFETQSQKDDNDHFIDLNETIESFTPFKRPGPELSFTERTKFYICWPLFSILYLTVPDCRKMRCQKYFLITFIMSLIWLSLFSYIMVWMITVIGYTFSIPDTIMGITLIAFGASVPDALSSLLVAKNGQGDMAISNAIGSNVFDILVCLGIPWTIRSLTMSESFIVVKSK</sequence>
<comment type="subcellular location">
    <subcellularLocation>
        <location evidence="1">Membrane</location>
        <topology evidence="1">Multi-pass membrane protein</topology>
    </subcellularLocation>
</comment>
<dbReference type="GO" id="GO:0006874">
    <property type="term" value="P:intracellular calcium ion homeostasis"/>
    <property type="evidence" value="ECO:0007669"/>
    <property type="project" value="TreeGrafter"/>
</dbReference>
<comment type="caution">
    <text evidence="20">The sequence shown here is derived from an EMBL/GenBank/DDBJ whole genome shotgun (WGS) entry which is preliminary data.</text>
</comment>
<evidence type="ECO:0000256" key="2">
    <source>
        <dbReference type="ARBA" id="ARBA00005364"/>
    </source>
</evidence>
<dbReference type="InterPro" id="IPR004481">
    <property type="entry name" value="K/Na/Ca-exchanger"/>
</dbReference>
<dbReference type="EMBL" id="REGN01007687">
    <property type="protein sequence ID" value="RNA05509.1"/>
    <property type="molecule type" value="Genomic_DNA"/>
</dbReference>
<dbReference type="PANTHER" id="PTHR10846">
    <property type="entry name" value="SODIUM/POTASSIUM/CALCIUM EXCHANGER"/>
    <property type="match status" value="1"/>
</dbReference>
<organism evidence="20 21">
    <name type="scientific">Brachionus plicatilis</name>
    <name type="common">Marine rotifer</name>
    <name type="synonym">Brachionus muelleri</name>
    <dbReference type="NCBI Taxonomy" id="10195"/>
    <lineage>
        <taxon>Eukaryota</taxon>
        <taxon>Metazoa</taxon>
        <taxon>Spiralia</taxon>
        <taxon>Gnathifera</taxon>
        <taxon>Rotifera</taxon>
        <taxon>Eurotatoria</taxon>
        <taxon>Monogononta</taxon>
        <taxon>Pseudotrocha</taxon>
        <taxon>Ploima</taxon>
        <taxon>Brachionidae</taxon>
        <taxon>Brachionus</taxon>
    </lineage>
</organism>
<evidence type="ECO:0000256" key="13">
    <source>
        <dbReference type="ARBA" id="ARBA00023053"/>
    </source>
</evidence>
<keyword evidence="15 17" id="KW-0472">Membrane</keyword>
<gene>
    <name evidence="20" type="ORF">BpHYR1_008083</name>
</gene>
<evidence type="ECO:0000256" key="1">
    <source>
        <dbReference type="ARBA" id="ARBA00004141"/>
    </source>
</evidence>
<evidence type="ECO:0000256" key="10">
    <source>
        <dbReference type="ARBA" id="ARBA00022847"/>
    </source>
</evidence>
<keyword evidence="6" id="KW-0109">Calcium transport</keyword>
<dbReference type="PANTHER" id="PTHR10846:SF73">
    <property type="entry name" value="SODIUM_CALCIUM EXCHANGER MEMBRANE REGION DOMAIN-CONTAINING PROTEIN"/>
    <property type="match status" value="1"/>
</dbReference>
<dbReference type="GO" id="GO:0008273">
    <property type="term" value="F:calcium, potassium:sodium antiporter activity"/>
    <property type="evidence" value="ECO:0007669"/>
    <property type="project" value="TreeGrafter"/>
</dbReference>
<feature type="transmembrane region" description="Helical" evidence="17">
    <location>
        <begin position="327"/>
        <end position="357"/>
    </location>
</feature>
<feature type="transmembrane region" description="Helical" evidence="17">
    <location>
        <begin position="363"/>
        <end position="385"/>
    </location>
</feature>
<evidence type="ECO:0000256" key="16">
    <source>
        <dbReference type="ARBA" id="ARBA00023201"/>
    </source>
</evidence>
<evidence type="ECO:0000256" key="12">
    <source>
        <dbReference type="ARBA" id="ARBA00022989"/>
    </source>
</evidence>
<dbReference type="InterPro" id="IPR044880">
    <property type="entry name" value="NCX_ion-bd_dom_sf"/>
</dbReference>
<dbReference type="Pfam" id="PF01699">
    <property type="entry name" value="Na_Ca_ex"/>
    <property type="match status" value="2"/>
</dbReference>